<dbReference type="EMBL" id="JAGKQH010000017">
    <property type="protein sequence ID" value="KAG6575579.1"/>
    <property type="molecule type" value="Genomic_DNA"/>
</dbReference>
<comment type="caution">
    <text evidence="1">The sequence shown here is derived from an EMBL/GenBank/DDBJ whole genome shotgun (WGS) entry which is preliminary data.</text>
</comment>
<keyword evidence="2" id="KW-1185">Reference proteome</keyword>
<gene>
    <name evidence="1" type="primary">UVR3</name>
    <name evidence="1" type="ORF">SDJN03_26218</name>
</gene>
<name>A0AAV6M6C5_9ROSI</name>
<organism evidence="1 2">
    <name type="scientific">Cucurbita argyrosperma subsp. sororia</name>
    <dbReference type="NCBI Taxonomy" id="37648"/>
    <lineage>
        <taxon>Eukaryota</taxon>
        <taxon>Viridiplantae</taxon>
        <taxon>Streptophyta</taxon>
        <taxon>Embryophyta</taxon>
        <taxon>Tracheophyta</taxon>
        <taxon>Spermatophyta</taxon>
        <taxon>Magnoliopsida</taxon>
        <taxon>eudicotyledons</taxon>
        <taxon>Gunneridae</taxon>
        <taxon>Pentapetalae</taxon>
        <taxon>rosids</taxon>
        <taxon>fabids</taxon>
        <taxon>Cucurbitales</taxon>
        <taxon>Cucurbitaceae</taxon>
        <taxon>Cucurbiteae</taxon>
        <taxon>Cucurbita</taxon>
    </lineage>
</organism>
<dbReference type="Proteomes" id="UP000685013">
    <property type="component" value="Chromosome 17"/>
</dbReference>
<protein>
    <submittedName>
        <fullName evidence="1">(6-4)DNA photolyase</fullName>
    </submittedName>
</protein>
<sequence length="105" mass="12192">MESDPSAFFPRSFGARLNCVWFLLESLVLLDLNLEKLGSHLLVFHEEPSEVLICALTFKYGYYICYGYFVQSDTLSKRLVRSLYINTPKFMNDTSKEECMEIEVS</sequence>
<proteinExistence type="predicted"/>
<evidence type="ECO:0000313" key="1">
    <source>
        <dbReference type="EMBL" id="KAG6575579.1"/>
    </source>
</evidence>
<dbReference type="AlphaFoldDB" id="A0AAV6M6C5"/>
<reference evidence="1 2" key="1">
    <citation type="journal article" date="2021" name="Hortic Res">
        <title>The domestication of Cucurbita argyrosperma as revealed by the genome of its wild relative.</title>
        <authorList>
            <person name="Barrera-Redondo J."/>
            <person name="Sanchez-de la Vega G."/>
            <person name="Aguirre-Liguori J.A."/>
            <person name="Castellanos-Morales G."/>
            <person name="Gutierrez-Guerrero Y.T."/>
            <person name="Aguirre-Dugua X."/>
            <person name="Aguirre-Planter E."/>
            <person name="Tenaillon M.I."/>
            <person name="Lira-Saade R."/>
            <person name="Eguiarte L.E."/>
        </authorList>
    </citation>
    <scope>NUCLEOTIDE SEQUENCE [LARGE SCALE GENOMIC DNA]</scope>
    <source>
        <strain evidence="1">JBR-2021</strain>
    </source>
</reference>
<evidence type="ECO:0000313" key="2">
    <source>
        <dbReference type="Proteomes" id="UP000685013"/>
    </source>
</evidence>
<feature type="non-terminal residue" evidence="1">
    <location>
        <position position="1"/>
    </location>
</feature>
<accession>A0AAV6M6C5</accession>